<proteinExistence type="predicted"/>
<reference evidence="7 8" key="1">
    <citation type="submission" date="2017-05" db="EMBL/GenBank/DDBJ databases">
        <title>Whole genome sequencing of Proteus mirabilis AR_0155.</title>
        <authorList>
            <person name="Conlan S."/>
            <person name="Thomas P.J."/>
            <person name="Mullikin J."/>
            <person name="Frank K.M."/>
            <person name="Segre J.A."/>
        </authorList>
    </citation>
    <scope>NUCLEOTIDE SEQUENCE [LARGE SCALE GENOMIC DNA]</scope>
    <source>
        <strain evidence="7 8">AR_0155</strain>
    </source>
</reference>
<dbReference type="AlphaFoldDB" id="A0AAN1C3Q8"/>
<dbReference type="InterPro" id="IPR014016">
    <property type="entry name" value="UvrD-like_ATP-bd"/>
</dbReference>
<accession>A0AAN1C3Q8</accession>
<evidence type="ECO:0000313" key="8">
    <source>
        <dbReference type="Proteomes" id="UP000195540"/>
    </source>
</evidence>
<dbReference type="InterPro" id="IPR027417">
    <property type="entry name" value="P-loop_NTPase"/>
</dbReference>
<dbReference type="SUPFAM" id="SSF52540">
    <property type="entry name" value="P-loop containing nucleoside triphosphate hydrolases"/>
    <property type="match status" value="1"/>
</dbReference>
<dbReference type="GO" id="GO:0000725">
    <property type="term" value="P:recombinational repair"/>
    <property type="evidence" value="ECO:0007669"/>
    <property type="project" value="TreeGrafter"/>
</dbReference>
<dbReference type="PROSITE" id="PS51198">
    <property type="entry name" value="UVRD_HELICASE_ATP_BIND"/>
    <property type="match status" value="1"/>
</dbReference>
<dbReference type="Proteomes" id="UP000195540">
    <property type="component" value="Chromosome"/>
</dbReference>
<dbReference type="PANTHER" id="PTHR11070">
    <property type="entry name" value="UVRD / RECB / PCRA DNA HELICASE FAMILY MEMBER"/>
    <property type="match status" value="1"/>
</dbReference>
<name>A0AAN1C3Q8_PROMI</name>
<evidence type="ECO:0000256" key="1">
    <source>
        <dbReference type="ARBA" id="ARBA00022741"/>
    </source>
</evidence>
<dbReference type="GO" id="GO:0003677">
    <property type="term" value="F:DNA binding"/>
    <property type="evidence" value="ECO:0007669"/>
    <property type="project" value="InterPro"/>
</dbReference>
<keyword evidence="2 5" id="KW-0378">Hydrolase</keyword>
<feature type="domain" description="UvrD-like helicase ATP-binding" evidence="6">
    <location>
        <begin position="44"/>
        <end position="347"/>
    </location>
</feature>
<dbReference type="GO" id="GO:0016787">
    <property type="term" value="F:hydrolase activity"/>
    <property type="evidence" value="ECO:0007669"/>
    <property type="project" value="UniProtKB-UniRule"/>
</dbReference>
<protein>
    <recommendedName>
        <fullName evidence="6">UvrD-like helicase ATP-binding domain-containing protein</fullName>
    </recommendedName>
</protein>
<organism evidence="7 8">
    <name type="scientific">Proteus mirabilis</name>
    <dbReference type="NCBI Taxonomy" id="584"/>
    <lineage>
        <taxon>Bacteria</taxon>
        <taxon>Pseudomonadati</taxon>
        <taxon>Pseudomonadota</taxon>
        <taxon>Gammaproteobacteria</taxon>
        <taxon>Enterobacterales</taxon>
        <taxon>Morganellaceae</taxon>
        <taxon>Proteus</taxon>
    </lineage>
</organism>
<keyword evidence="3 5" id="KW-0347">Helicase</keyword>
<evidence type="ECO:0000313" key="7">
    <source>
        <dbReference type="EMBL" id="ARX35925.1"/>
    </source>
</evidence>
<feature type="binding site" evidence="5">
    <location>
        <begin position="65"/>
        <end position="72"/>
    </location>
    <ligand>
        <name>ATP</name>
        <dbReference type="ChEBI" id="CHEBI:30616"/>
    </ligand>
</feature>
<dbReference type="PANTHER" id="PTHR11070:SF3">
    <property type="entry name" value="DNA 3'-5' HELICASE"/>
    <property type="match status" value="1"/>
</dbReference>
<dbReference type="GO" id="GO:0005524">
    <property type="term" value="F:ATP binding"/>
    <property type="evidence" value="ECO:0007669"/>
    <property type="project" value="UniProtKB-UniRule"/>
</dbReference>
<evidence type="ECO:0000259" key="6">
    <source>
        <dbReference type="PROSITE" id="PS51198"/>
    </source>
</evidence>
<dbReference type="Pfam" id="PF00580">
    <property type="entry name" value="UvrD-helicase"/>
    <property type="match status" value="1"/>
</dbReference>
<evidence type="ECO:0000256" key="2">
    <source>
        <dbReference type="ARBA" id="ARBA00022801"/>
    </source>
</evidence>
<keyword evidence="1 5" id="KW-0547">Nucleotide-binding</keyword>
<keyword evidence="4 5" id="KW-0067">ATP-binding</keyword>
<dbReference type="InterPro" id="IPR000212">
    <property type="entry name" value="DNA_helicase_UvrD/REP"/>
</dbReference>
<dbReference type="EMBL" id="CP021694">
    <property type="protein sequence ID" value="ARX35925.1"/>
    <property type="molecule type" value="Genomic_DNA"/>
</dbReference>
<dbReference type="Gene3D" id="3.40.50.300">
    <property type="entry name" value="P-loop containing nucleotide triphosphate hydrolases"/>
    <property type="match status" value="2"/>
</dbReference>
<evidence type="ECO:0000256" key="4">
    <source>
        <dbReference type="ARBA" id="ARBA00022840"/>
    </source>
</evidence>
<evidence type="ECO:0000256" key="3">
    <source>
        <dbReference type="ARBA" id="ARBA00022806"/>
    </source>
</evidence>
<dbReference type="GO" id="GO:0005829">
    <property type="term" value="C:cytosol"/>
    <property type="evidence" value="ECO:0007669"/>
    <property type="project" value="TreeGrafter"/>
</dbReference>
<evidence type="ECO:0000256" key="5">
    <source>
        <dbReference type="PROSITE-ProRule" id="PRU00560"/>
    </source>
</evidence>
<sequence length="706" mass="79784">MLHRIFVLFQGVRLMKVELPKITDDDIAWVVRVLGLPDDAFSPEKDGGARERILKSLGETLDVSACPGSGKTTLLVAKLAILARNWPYRRQGMCILSHTNVAKEEIEKRLGGTEVGQALLSYPHYIGTIHGFVNEFMALPWLRSKGYPIKAIDDDIVKRHRISCLNWKDHPDLKKWLNRKVRSSKWDVNISDIIDPWIISSPAFNVVDKSGMPIFKNPVASYDQLKNLVERVVARGYHRYDEMFMWANDLIDSLPTVKQYIRGRFPLVFFDEVQDNSEIQSSTLHRIFMEGDGASCRMRFGDSDQEIFNSTVEINGAKTDKFPSDNVKYDLPNSHRFSQSIANLASPLSVGKMRLSGQGPKIGSSKDTAHAIFLIDKDSTEAVLKAYGQYLLSVFDEEQELLDRLTFTAVGAVHRNKKGAEKNKPHNLSHYYTKYDPDIASNDPKPKTFLQYVNAGHRLGEKFAAEGTGGESLTTVERISMGIINFAKEVSSQFDPKPRQRNHRFILELLKDDHANYDNYLKLISYFAVDRNFPSEADWSSSWQGIIIDIVTSLSGVAPQSDHPFLGYQLSEDSSSNHIGTRNNTYTVESNGRKVNIKLGSIHSVKGETHTATLVLDTFNKSHHLKMIFPWIKCKPKNKISDSDAKRLKLHYVAMTRPSHLLCLAMKKSHVESKNGEINQKEVDALKKQGWSKVAIVDSTGKCDWL</sequence>
<dbReference type="GO" id="GO:0043138">
    <property type="term" value="F:3'-5' DNA helicase activity"/>
    <property type="evidence" value="ECO:0007669"/>
    <property type="project" value="TreeGrafter"/>
</dbReference>
<gene>
    <name evidence="7" type="ORF">AM402_17925</name>
</gene>